<dbReference type="PANTHER" id="PTHR12899:SF3">
    <property type="entry name" value="LARGE RIBOSOMAL SUBUNIT PROTEIN UL18M"/>
    <property type="match status" value="1"/>
</dbReference>
<dbReference type="InterPro" id="IPR005484">
    <property type="entry name" value="Ribosomal_uL18_bac/plant/anim"/>
</dbReference>
<dbReference type="PANTHER" id="PTHR12899">
    <property type="entry name" value="39S RIBOSOMAL PROTEIN L18, MITOCHONDRIAL"/>
    <property type="match status" value="1"/>
</dbReference>
<proteinExistence type="inferred from homology"/>
<dbReference type="AlphaFoldDB" id="A0A2S9TC02"/>
<evidence type="ECO:0000313" key="11">
    <source>
        <dbReference type="Proteomes" id="UP000239151"/>
    </source>
</evidence>
<dbReference type="Proteomes" id="UP000238649">
    <property type="component" value="Unassembled WGS sequence"/>
</dbReference>
<dbReference type="EMBL" id="NXGI01000021">
    <property type="protein sequence ID" value="PRM96347.1"/>
    <property type="molecule type" value="Genomic_DNA"/>
</dbReference>
<evidence type="ECO:0000256" key="3">
    <source>
        <dbReference type="ARBA" id="ARBA00022884"/>
    </source>
</evidence>
<evidence type="ECO:0000256" key="5">
    <source>
        <dbReference type="ARBA" id="ARBA00023274"/>
    </source>
</evidence>
<dbReference type="HAMAP" id="MF_01337_B">
    <property type="entry name" value="Ribosomal_uL18_B"/>
    <property type="match status" value="1"/>
</dbReference>
<evidence type="ECO:0000256" key="2">
    <source>
        <dbReference type="ARBA" id="ARBA00022730"/>
    </source>
</evidence>
<evidence type="ECO:0000256" key="1">
    <source>
        <dbReference type="ARBA" id="ARBA00007116"/>
    </source>
</evidence>
<dbReference type="EMBL" id="NXGH01000022">
    <property type="protein sequence ID" value="PRM88889.1"/>
    <property type="molecule type" value="Genomic_DNA"/>
</dbReference>
<dbReference type="CDD" id="cd00432">
    <property type="entry name" value="Ribosomal_L18_L5e"/>
    <property type="match status" value="1"/>
</dbReference>
<dbReference type="GO" id="GO:0003735">
    <property type="term" value="F:structural constituent of ribosome"/>
    <property type="evidence" value="ECO:0007669"/>
    <property type="project" value="InterPro"/>
</dbReference>
<keyword evidence="3 7" id="KW-0694">RNA-binding</keyword>
<reference evidence="10 11" key="1">
    <citation type="submission" date="2017-09" db="EMBL/GenBank/DDBJ databases">
        <title>Reassesment of A. cryaerophilus.</title>
        <authorList>
            <person name="Perez-Cataluna A."/>
            <person name="Collado L."/>
            <person name="Salgado O."/>
            <person name="Lefinanco V."/>
            <person name="Figueras M.J."/>
        </authorList>
    </citation>
    <scope>NUCLEOTIDE SEQUENCE [LARGE SCALE GENOMIC DNA]</scope>
    <source>
        <strain evidence="9 11">LMG 9065</strain>
        <strain evidence="8 10">LMG 9871</strain>
    </source>
</reference>
<dbReference type="OrthoDB" id="9810939at2"/>
<name>A0A2S9TC02_9BACT</name>
<comment type="similarity">
    <text evidence="1 7">Belongs to the universal ribosomal protein uL18 family.</text>
</comment>
<comment type="function">
    <text evidence="7">This is one of the proteins that bind and probably mediate the attachment of the 5S RNA into the large ribosomal subunit, where it forms part of the central protuberance.</text>
</comment>
<dbReference type="InterPro" id="IPR057268">
    <property type="entry name" value="Ribosomal_L18"/>
</dbReference>
<dbReference type="Pfam" id="PF00861">
    <property type="entry name" value="Ribosomal_L18p"/>
    <property type="match status" value="1"/>
</dbReference>
<sequence>MSREKDLAKKVALRIKRKKRVRANIFGTAIKPRVSIFKSNKYISAQAINDAEGRTLVAISSQTMGLGGNKDGAAKVAAEFASKLKAAGIETVVYDRNGYLYHGVVAAFADALRENGIKL</sequence>
<comment type="caution">
    <text evidence="9">The sequence shown here is derived from an EMBL/GenBank/DDBJ whole genome shotgun (WGS) entry which is preliminary data.</text>
</comment>
<evidence type="ECO:0000313" key="10">
    <source>
        <dbReference type="Proteomes" id="UP000238649"/>
    </source>
</evidence>
<gene>
    <name evidence="7" type="primary">rplR</name>
    <name evidence="9" type="ORF">CJ670_08775</name>
    <name evidence="8" type="ORF">CJ671_07820</name>
</gene>
<keyword evidence="4 7" id="KW-0689">Ribosomal protein</keyword>
<dbReference type="Proteomes" id="UP000239151">
    <property type="component" value="Unassembled WGS sequence"/>
</dbReference>
<dbReference type="RefSeq" id="WP_105912157.1">
    <property type="nucleotide sequence ID" value="NZ_NXGH01000022.1"/>
</dbReference>
<dbReference type="NCBIfam" id="TIGR00060">
    <property type="entry name" value="L18_bact"/>
    <property type="match status" value="1"/>
</dbReference>
<dbReference type="GO" id="GO:0022625">
    <property type="term" value="C:cytosolic large ribosomal subunit"/>
    <property type="evidence" value="ECO:0007669"/>
    <property type="project" value="TreeGrafter"/>
</dbReference>
<dbReference type="InterPro" id="IPR004389">
    <property type="entry name" value="Ribosomal_uL18_bac-type"/>
</dbReference>
<protein>
    <recommendedName>
        <fullName evidence="6 7">Large ribosomal subunit protein uL18</fullName>
    </recommendedName>
</protein>
<dbReference type="GO" id="GO:0008097">
    <property type="term" value="F:5S rRNA binding"/>
    <property type="evidence" value="ECO:0007669"/>
    <property type="project" value="TreeGrafter"/>
</dbReference>
<organism evidence="9 11">
    <name type="scientific">Aliarcobacter cryaerophilus</name>
    <dbReference type="NCBI Taxonomy" id="28198"/>
    <lineage>
        <taxon>Bacteria</taxon>
        <taxon>Pseudomonadati</taxon>
        <taxon>Campylobacterota</taxon>
        <taxon>Epsilonproteobacteria</taxon>
        <taxon>Campylobacterales</taxon>
        <taxon>Arcobacteraceae</taxon>
        <taxon>Aliarcobacter</taxon>
    </lineage>
</organism>
<evidence type="ECO:0000313" key="8">
    <source>
        <dbReference type="EMBL" id="PRM88889.1"/>
    </source>
</evidence>
<accession>A0A2S9TC02</accession>
<dbReference type="SUPFAM" id="SSF53137">
    <property type="entry name" value="Translational machinery components"/>
    <property type="match status" value="1"/>
</dbReference>
<dbReference type="GO" id="GO:0006412">
    <property type="term" value="P:translation"/>
    <property type="evidence" value="ECO:0007669"/>
    <property type="project" value="UniProtKB-UniRule"/>
</dbReference>
<dbReference type="Gene3D" id="3.30.420.100">
    <property type="match status" value="1"/>
</dbReference>
<evidence type="ECO:0000313" key="9">
    <source>
        <dbReference type="EMBL" id="PRM96347.1"/>
    </source>
</evidence>
<keyword evidence="5 7" id="KW-0687">Ribonucleoprotein</keyword>
<comment type="subunit">
    <text evidence="7">Part of the 50S ribosomal subunit; part of the 5S rRNA/L5/L18/L25 subcomplex. Contacts the 5S and 23S rRNAs.</text>
</comment>
<evidence type="ECO:0000256" key="7">
    <source>
        <dbReference type="HAMAP-Rule" id="MF_01337"/>
    </source>
</evidence>
<evidence type="ECO:0000256" key="4">
    <source>
        <dbReference type="ARBA" id="ARBA00022980"/>
    </source>
</evidence>
<evidence type="ECO:0000256" key="6">
    <source>
        <dbReference type="ARBA" id="ARBA00035197"/>
    </source>
</evidence>
<keyword evidence="2 7" id="KW-0699">rRNA-binding</keyword>